<dbReference type="EC" id="3.4.14.11" evidence="9"/>
<keyword evidence="9" id="KW-0963">Cytoplasm</keyword>
<dbReference type="InterPro" id="IPR015251">
    <property type="entry name" value="PepX_N_dom"/>
</dbReference>
<dbReference type="SUPFAM" id="SSF49785">
    <property type="entry name" value="Galactose-binding domain-like"/>
    <property type="match status" value="1"/>
</dbReference>
<dbReference type="GO" id="GO:0008239">
    <property type="term" value="F:dipeptidyl-peptidase activity"/>
    <property type="evidence" value="ECO:0007669"/>
    <property type="project" value="UniProtKB-UniRule"/>
</dbReference>
<dbReference type="Gene3D" id="1.10.246.70">
    <property type="match status" value="1"/>
</dbReference>
<dbReference type="Pfam" id="PF08530">
    <property type="entry name" value="PepX_C"/>
    <property type="match status" value="1"/>
</dbReference>
<dbReference type="Gene3D" id="3.40.50.1820">
    <property type="entry name" value="alpha/beta hydrolase"/>
    <property type="match status" value="1"/>
</dbReference>
<evidence type="ECO:0000256" key="9">
    <source>
        <dbReference type="HAMAP-Rule" id="MF_00698"/>
    </source>
</evidence>
<dbReference type="InterPro" id="IPR000383">
    <property type="entry name" value="Xaa-Pro-like_dom"/>
</dbReference>
<evidence type="ECO:0000259" key="10">
    <source>
        <dbReference type="SMART" id="SM00939"/>
    </source>
</evidence>
<comment type="function">
    <text evidence="2 9">Removes N-terminal dipeptides sequentially from polypeptides having unsubstituted N-termini provided that the penultimate residue is proline.</text>
</comment>
<feature type="active site" description="Charge relay system" evidence="9">
    <location>
        <position position="472"/>
    </location>
</feature>
<evidence type="ECO:0000256" key="7">
    <source>
        <dbReference type="ARBA" id="ARBA00022801"/>
    </source>
</evidence>
<dbReference type="RefSeq" id="WP_031366488.1">
    <property type="nucleotide sequence ID" value="NZ_FPKS01000002.1"/>
</dbReference>
<dbReference type="SMART" id="SM00940">
    <property type="entry name" value="PepX_N"/>
    <property type="match status" value="1"/>
</dbReference>
<dbReference type="SUPFAM" id="SSF81761">
    <property type="entry name" value="X-Prolyl dipeptidyl aminopeptidase PepX, N-terminal domain"/>
    <property type="match status" value="1"/>
</dbReference>
<dbReference type="SMART" id="SM00939">
    <property type="entry name" value="PepX_C"/>
    <property type="match status" value="1"/>
</dbReference>
<comment type="similarity">
    <text evidence="3 9">Belongs to the peptidase S15 family.</text>
</comment>
<dbReference type="Gene3D" id="2.60.120.260">
    <property type="entry name" value="Galactose-binding domain-like"/>
    <property type="match status" value="1"/>
</dbReference>
<dbReference type="Pfam" id="PF09168">
    <property type="entry name" value="PepX_N"/>
    <property type="match status" value="1"/>
</dbReference>
<dbReference type="InterPro" id="IPR050585">
    <property type="entry name" value="Xaa-Pro_dipeptidyl-ppase/CocE"/>
</dbReference>
<evidence type="ECO:0000313" key="13">
    <source>
        <dbReference type="EMBL" id="SFZ71337.1"/>
    </source>
</evidence>
<keyword evidence="5 9" id="KW-0031">Aminopeptidase</keyword>
<name>A0A1K2H5Q9_9LACT</name>
<dbReference type="GO" id="GO:0006508">
    <property type="term" value="P:proteolysis"/>
    <property type="evidence" value="ECO:0007669"/>
    <property type="project" value="UniProtKB-KW"/>
</dbReference>
<evidence type="ECO:0000256" key="4">
    <source>
        <dbReference type="ARBA" id="ARBA00011738"/>
    </source>
</evidence>
<feature type="active site" description="Charge relay system" evidence="9">
    <location>
        <position position="352"/>
    </location>
</feature>
<evidence type="ECO:0000256" key="6">
    <source>
        <dbReference type="ARBA" id="ARBA00022670"/>
    </source>
</evidence>
<dbReference type="HAMAP" id="MF_00698">
    <property type="entry name" value="Aminopeptidase_S15"/>
    <property type="match status" value="1"/>
</dbReference>
<dbReference type="GO" id="GO:0004177">
    <property type="term" value="F:aminopeptidase activity"/>
    <property type="evidence" value="ECO:0007669"/>
    <property type="project" value="UniProtKB-KW"/>
</dbReference>
<evidence type="ECO:0000313" key="14">
    <source>
        <dbReference type="Proteomes" id="UP000185655"/>
    </source>
</evidence>
<dbReference type="EMBL" id="FPKS01000002">
    <property type="protein sequence ID" value="SFZ71337.1"/>
    <property type="molecule type" value="Genomic_DNA"/>
</dbReference>
<organism evidence="13 14">
    <name type="scientific">Pseudolactococcus chungangensis CAU 28 = DSM 22330</name>
    <dbReference type="NCBI Taxonomy" id="1122154"/>
    <lineage>
        <taxon>Bacteria</taxon>
        <taxon>Bacillati</taxon>
        <taxon>Bacillota</taxon>
        <taxon>Bacilli</taxon>
        <taxon>Lactobacillales</taxon>
        <taxon>Streptococcaceae</taxon>
        <taxon>Pseudolactococcus</taxon>
    </lineage>
</organism>
<dbReference type="Proteomes" id="UP000185655">
    <property type="component" value="Unassembled WGS sequence"/>
</dbReference>
<evidence type="ECO:0000256" key="1">
    <source>
        <dbReference type="ARBA" id="ARBA00000123"/>
    </source>
</evidence>
<feature type="active site" description="Charge relay system" evidence="9">
    <location>
        <position position="502"/>
    </location>
</feature>
<evidence type="ECO:0000256" key="5">
    <source>
        <dbReference type="ARBA" id="ARBA00022438"/>
    </source>
</evidence>
<dbReference type="InterPro" id="IPR029058">
    <property type="entry name" value="AB_hydrolase_fold"/>
</dbReference>
<accession>A0A1K2H5Q9</accession>
<evidence type="ECO:0000256" key="2">
    <source>
        <dbReference type="ARBA" id="ARBA00003997"/>
    </source>
</evidence>
<protein>
    <recommendedName>
        <fullName evidence="9">Xaa-Pro dipeptidyl-peptidase</fullName>
        <ecNumber evidence="9">3.4.14.11</ecNumber>
    </recommendedName>
    <alternativeName>
        <fullName evidence="9">X-Pro dipeptidyl-peptidase</fullName>
    </alternativeName>
    <alternativeName>
        <fullName evidence="9">X-prolyl-dipeptidyl aminopeptidase</fullName>
        <shortName evidence="9">X-PDAP</shortName>
    </alternativeName>
</protein>
<dbReference type="PANTHER" id="PTHR43056:SF10">
    <property type="entry name" value="COCE_NOND FAMILY, PUTATIVE (AFU_ORTHOLOGUE AFUA_7G00600)-RELATED"/>
    <property type="match status" value="1"/>
</dbReference>
<evidence type="ECO:0000313" key="12">
    <source>
        <dbReference type="EMBL" id="PCS04509.1"/>
    </source>
</evidence>
<gene>
    <name evidence="9" type="primary">pepX</name>
    <name evidence="12" type="ORF">RR45_GL000824</name>
    <name evidence="13" type="ORF">SAMN02746068_00365</name>
</gene>
<dbReference type="OrthoDB" id="319764at2"/>
<dbReference type="STRING" id="1122154.SAMN02746068_00365"/>
<evidence type="ECO:0000256" key="3">
    <source>
        <dbReference type="ARBA" id="ARBA00010819"/>
    </source>
</evidence>
<reference evidence="12 15" key="1">
    <citation type="submission" date="2014-12" db="EMBL/GenBank/DDBJ databases">
        <title>Draft genome sequences of 10 type strains of Lactococcus.</title>
        <authorList>
            <person name="Sun Z."/>
            <person name="Zhong Z."/>
            <person name="Liu W."/>
            <person name="Zhang W."/>
            <person name="Zhang H."/>
        </authorList>
    </citation>
    <scope>NUCLEOTIDE SEQUENCE [LARGE SCALE GENOMIC DNA]</scope>
    <source>
        <strain evidence="12 15">DSM 22330</strain>
    </source>
</reference>
<keyword evidence="7 9" id="KW-0378">Hydrolase</keyword>
<dbReference type="InterPro" id="IPR008979">
    <property type="entry name" value="Galactose-bd-like_sf"/>
</dbReference>
<dbReference type="InterPro" id="IPR008252">
    <property type="entry name" value="Pept_S15_Xpro"/>
</dbReference>
<feature type="domain" description="X-Prolyl dipeptidyl aminopeptidase PepX N-terminal" evidence="11">
    <location>
        <begin position="1"/>
        <end position="145"/>
    </location>
</feature>
<comment type="subcellular location">
    <subcellularLocation>
        <location evidence="9">Cytoplasm</location>
    </subcellularLocation>
</comment>
<evidence type="ECO:0000256" key="8">
    <source>
        <dbReference type="ARBA" id="ARBA00022825"/>
    </source>
</evidence>
<proteinExistence type="inferred from homology"/>
<reference evidence="13 14" key="2">
    <citation type="submission" date="2016-11" db="EMBL/GenBank/DDBJ databases">
        <authorList>
            <person name="Jaros S."/>
            <person name="Januszkiewicz K."/>
            <person name="Wedrychowicz H."/>
        </authorList>
    </citation>
    <scope>NUCLEOTIDE SEQUENCE [LARGE SCALE GENOMIC DNA]</scope>
    <source>
        <strain evidence="13 14">DSM 22330</strain>
    </source>
</reference>
<evidence type="ECO:0000313" key="15">
    <source>
        <dbReference type="Proteomes" id="UP000218979"/>
    </source>
</evidence>
<dbReference type="Proteomes" id="UP000218979">
    <property type="component" value="Unassembled WGS sequence"/>
</dbReference>
<keyword evidence="8 9" id="KW-0720">Serine protease</keyword>
<dbReference type="PRINTS" id="PR00923">
    <property type="entry name" value="LACTOPTASE"/>
</dbReference>
<dbReference type="InterPro" id="IPR013736">
    <property type="entry name" value="Xaa-Pro_dipept_C"/>
</dbReference>
<dbReference type="SUPFAM" id="SSF53474">
    <property type="entry name" value="alpha/beta-Hydrolases"/>
    <property type="match status" value="1"/>
</dbReference>
<sequence length="770" mass="87326">MQFNHFSIIDKSFDQELSDLASLGFKFDTSSTAKVNLKNWLLTAPIAMTSLAATDQETISDFLDSETPLTWNIFYAISLQLLDFVANFDFQLAEAITFANAINLPLVDLSTKTSAKQLISAIYLLMNSRRQTGMTLVEHWVSEGLLPLDNHYHFFNDKSLATFDTSQLIREVVYVESSVDTQNRGEYDLVKVEIIRPLFDGKLPAIMTASPYHFGTNVKANDDKLHHMNVELVEKPLDRLAISESTLTLPEYPATEIPLVDNNQATEHFTHTWTYSLNDYFLARGFASIYVASVGTRDSDGFQTSGDYQQIAGVTAVIDWLNGRARAFTNRQKTHILTADWANGHVAMTGKSYLGTLAYGAATTGVAGLDIILAEAGITNWYDYYRENGLVRSPGGYPGEDLDVLAELTYSRNLDAADYLVNNSAYQKQLADMSQALDRTSGDYNAYWHARNYLPHVDKVKADILIVHGLQDFNVTPSHAFNFWHTLPEHVTKHAFLHQGSHIYMNNWQSIDFSETINAYFSAKLLARDLTLDLPPVIWQKNNIAQSFERLPEFGGHDIEVLPLGFAGELDQFENHYPAETFEQYSKNFQTFKADLFEDKANAAIIDIHLPETLQINGQIVLDLRLKLNDTKGMLSAQVLDFGSKKRLTDVSTLLEPKTIDRGRNFMLDDLRDLTLVDKPYQVVTKGFMNLQNRQQLTEINSVIADEWFRVELRLQPTIYDFEAGDTLRLVLYSTDFEHTVRDNREVSYTVNLEKSHLYLPKTKKEGHKI</sequence>
<evidence type="ECO:0000259" key="11">
    <source>
        <dbReference type="SMART" id="SM00940"/>
    </source>
</evidence>
<keyword evidence="15" id="KW-1185">Reference proteome</keyword>
<feature type="domain" description="Xaa-Pro dipeptidyl-peptidase C-terminal" evidence="10">
    <location>
        <begin position="518"/>
        <end position="759"/>
    </location>
</feature>
<dbReference type="GO" id="GO:0008236">
    <property type="term" value="F:serine-type peptidase activity"/>
    <property type="evidence" value="ECO:0007669"/>
    <property type="project" value="UniProtKB-KW"/>
</dbReference>
<dbReference type="InterPro" id="IPR036313">
    <property type="entry name" value="PepX_N_dom_sf"/>
</dbReference>
<comment type="catalytic activity">
    <reaction evidence="1 9">
        <text>Hydrolyzes Xaa-Pro-|- bonds to release unblocked, N-terminal dipeptides from substrates including Ala-Pro-|-p-nitroanilide and (sequentially) Tyr-Pro-|-Phe-Pro-|-Gly-Pro-|-Ile.</text>
        <dbReference type="EC" id="3.4.14.11"/>
    </reaction>
</comment>
<dbReference type="GO" id="GO:0005737">
    <property type="term" value="C:cytoplasm"/>
    <property type="evidence" value="ECO:0007669"/>
    <property type="project" value="UniProtKB-SubCell"/>
</dbReference>
<dbReference type="NCBIfam" id="NF003783">
    <property type="entry name" value="PRK05371.1-4"/>
    <property type="match status" value="1"/>
</dbReference>
<comment type="subunit">
    <text evidence="4 9">Homodimer.</text>
</comment>
<dbReference type="Pfam" id="PF02129">
    <property type="entry name" value="Peptidase_S15"/>
    <property type="match status" value="1"/>
</dbReference>
<dbReference type="EMBL" id="JXJT01000002">
    <property type="protein sequence ID" value="PCS04509.1"/>
    <property type="molecule type" value="Genomic_DNA"/>
</dbReference>
<dbReference type="PANTHER" id="PTHR43056">
    <property type="entry name" value="PEPTIDASE S9 PROLYL OLIGOPEPTIDASE"/>
    <property type="match status" value="1"/>
</dbReference>
<keyword evidence="6 9" id="KW-0645">Protease</keyword>
<dbReference type="AlphaFoldDB" id="A0A1K2H5Q9"/>